<feature type="chain" id="PRO_5014321608" evidence="1">
    <location>
        <begin position="32"/>
        <end position="118"/>
    </location>
</feature>
<proteinExistence type="predicted"/>
<keyword evidence="1" id="KW-0732">Signal</keyword>
<reference evidence="2 3" key="1">
    <citation type="submission" date="2018-01" db="EMBL/GenBank/DDBJ databases">
        <title>Species boundaries and ecological features among Paraburkholderia terrae DSMZ17804T, P. hospita DSMZ17164T and P. caribensis DSMZ13236T.</title>
        <authorList>
            <person name="Pratama A.A."/>
        </authorList>
    </citation>
    <scope>NUCLEOTIDE SEQUENCE [LARGE SCALE GENOMIC DNA]</scope>
    <source>
        <strain evidence="2 3">DSM 17804</strain>
    </source>
</reference>
<evidence type="ECO:0000256" key="1">
    <source>
        <dbReference type="SAM" id="SignalP"/>
    </source>
</evidence>
<dbReference type="AlphaFoldDB" id="A0A2I8F1X5"/>
<evidence type="ECO:0000313" key="2">
    <source>
        <dbReference type="EMBL" id="AUT65793.1"/>
    </source>
</evidence>
<accession>A0A2I8F1X5</accession>
<feature type="signal peptide" evidence="1">
    <location>
        <begin position="1"/>
        <end position="31"/>
    </location>
</feature>
<organism evidence="2 3">
    <name type="scientific">Paraburkholderia terrae</name>
    <dbReference type="NCBI Taxonomy" id="311230"/>
    <lineage>
        <taxon>Bacteria</taxon>
        <taxon>Pseudomonadati</taxon>
        <taxon>Pseudomonadota</taxon>
        <taxon>Betaproteobacteria</taxon>
        <taxon>Burkholderiales</taxon>
        <taxon>Burkholderiaceae</taxon>
        <taxon>Paraburkholderia</taxon>
    </lineage>
</organism>
<sequence length="118" mass="13019">MNTLKSFARFFKGFAAVCAVGVAVASTHAEASMGSQPVRVINHTTEPIVAVFVSHDYDPFRGPNLLNMPELRAEWSVLIDPSDREPGCTYDFTVLLKNGTPFTQQVDACPIREAAFWQ</sequence>
<evidence type="ECO:0000313" key="3">
    <source>
        <dbReference type="Proteomes" id="UP000243502"/>
    </source>
</evidence>
<dbReference type="RefSeq" id="WP_042316796.1">
    <property type="nucleotide sequence ID" value="NZ_CP026113.1"/>
</dbReference>
<name>A0A2I8F1X5_9BURK</name>
<dbReference type="KEGG" id="pter:C2L65_40585"/>
<protein>
    <submittedName>
        <fullName evidence="2">Uncharacterized protein</fullName>
    </submittedName>
</protein>
<gene>
    <name evidence="2" type="ORF">C2L65_40585</name>
</gene>
<dbReference type="EMBL" id="CP026113">
    <property type="protein sequence ID" value="AUT65793.1"/>
    <property type="molecule type" value="Genomic_DNA"/>
</dbReference>
<dbReference type="Proteomes" id="UP000243502">
    <property type="component" value="Chromosome 3"/>
</dbReference>